<protein>
    <submittedName>
        <fullName evidence="2">Uncharacterized protein</fullName>
    </submittedName>
</protein>
<dbReference type="EMBL" id="LXND01000109">
    <property type="protein sequence ID" value="OAD62992.1"/>
    <property type="molecule type" value="Genomic_DNA"/>
</dbReference>
<keyword evidence="1" id="KW-0812">Transmembrane</keyword>
<accession>A0ABX2UD47</accession>
<proteinExistence type="predicted"/>
<reference evidence="2 3" key="1">
    <citation type="submission" date="2016-05" db="EMBL/GenBank/DDBJ databases">
        <title>Draft genome sequence of Pediococcus parvulus 2.6, a probiotic beta-glucan producer strain.</title>
        <authorList>
            <person name="Mohedano M.L."/>
            <person name="Perez-Ramos A."/>
            <person name="Duenas M.T."/>
            <person name="Lamontanara A."/>
            <person name="Orru L."/>
            <person name="Spano G."/>
            <person name="Capozzi V."/>
            <person name="Lopez P."/>
        </authorList>
    </citation>
    <scope>NUCLEOTIDE SEQUENCE [LARGE SCALE GENOMIC DNA]</scope>
    <source>
        <strain evidence="2 3">2.6</strain>
    </source>
</reference>
<keyword evidence="3" id="KW-1185">Reference proteome</keyword>
<keyword evidence="1" id="KW-0472">Membrane</keyword>
<keyword evidence="1" id="KW-1133">Transmembrane helix</keyword>
<gene>
    <name evidence="2" type="ORF">A7K95_10925</name>
</gene>
<organism evidence="2 3">
    <name type="scientific">Pediococcus parvulus</name>
    <dbReference type="NCBI Taxonomy" id="54062"/>
    <lineage>
        <taxon>Bacteria</taxon>
        <taxon>Bacillati</taxon>
        <taxon>Bacillota</taxon>
        <taxon>Bacilli</taxon>
        <taxon>Lactobacillales</taxon>
        <taxon>Lactobacillaceae</taxon>
        <taxon>Pediococcus</taxon>
    </lineage>
</organism>
<evidence type="ECO:0000256" key="1">
    <source>
        <dbReference type="SAM" id="Phobius"/>
    </source>
</evidence>
<evidence type="ECO:0000313" key="2">
    <source>
        <dbReference type="EMBL" id="OAD62992.1"/>
    </source>
</evidence>
<comment type="caution">
    <text evidence="2">The sequence shown here is derived from an EMBL/GenBank/DDBJ whole genome shotgun (WGS) entry which is preliminary data.</text>
</comment>
<evidence type="ECO:0000313" key="3">
    <source>
        <dbReference type="Proteomes" id="UP000077280"/>
    </source>
</evidence>
<dbReference type="Proteomes" id="UP000077280">
    <property type="component" value="Unassembled WGS sequence"/>
</dbReference>
<sequence length="81" mass="9856">MSDKLKTVFYEQQNYFEKMMGIMLEWYHLLIGMQTTVLNIVLKVFVVPFFDCMLSSFRFIVHVFIFKIVFENKMLPFTLER</sequence>
<feature type="transmembrane region" description="Helical" evidence="1">
    <location>
        <begin position="26"/>
        <end position="47"/>
    </location>
</feature>
<dbReference type="RefSeq" id="WP_041818219.1">
    <property type="nucleotide sequence ID" value="NZ_LXND01000109.1"/>
</dbReference>
<feature type="transmembrane region" description="Helical" evidence="1">
    <location>
        <begin position="53"/>
        <end position="70"/>
    </location>
</feature>
<name>A0ABX2UD47_9LACO</name>